<evidence type="ECO:0000256" key="1">
    <source>
        <dbReference type="SAM" id="MobiDB-lite"/>
    </source>
</evidence>
<evidence type="ECO:0000259" key="2">
    <source>
        <dbReference type="Pfam" id="PF13259"/>
    </source>
</evidence>
<organism evidence="3 4">
    <name type="scientific">Xylaria hypoxylon</name>
    <dbReference type="NCBI Taxonomy" id="37992"/>
    <lineage>
        <taxon>Eukaryota</taxon>
        <taxon>Fungi</taxon>
        <taxon>Dikarya</taxon>
        <taxon>Ascomycota</taxon>
        <taxon>Pezizomycotina</taxon>
        <taxon>Sordariomycetes</taxon>
        <taxon>Xylariomycetidae</taxon>
        <taxon>Xylariales</taxon>
        <taxon>Xylariaceae</taxon>
        <taxon>Xylaria</taxon>
    </lineage>
</organism>
<evidence type="ECO:0000313" key="4">
    <source>
        <dbReference type="Proteomes" id="UP000297716"/>
    </source>
</evidence>
<accession>A0A4Z0YV33</accession>
<sequence length="510" mass="55283">MVPPTPVNGALIPATASQSSSPHPTHEDGQVGEAITGQQAAAHCAPGAYDTSAVLTPQATLSRGHSATTQKMLFSDLYKSTKLPLSRLRHHSQQPVAVSREYDPDLVSKDKSRQKEAVRRFLAERIRNDWVFIWPPLSEGADVVKTASEDPIERVERLPAHRATVSEVEDTEASVLGADDAGYRCDDDDDDVASIYSTVSEDPAHFCPRTEWLSDLSDEENNEPVSPLAYRFETPDAVGLTVKATELARSAKRRRAARAEMEWNSGLACFAARRDAWTGAKVARVRPKPTESSPTSPTTKRLSFWRLSSSSSPPSPTDSHAESTAGTAPLSPSGTRTSGDTTAVSSVDTDHNEFKAEENSSHYPVQILLPIPPPLLPAANPMRASITTASYTAIYDKIIIHAMTPACPVNLADMLRVCVVGWKRDGEWPPRGVEVPPVVAVRKKKRKDSNTEKRLSIGRRLSFNFLGRRLSAGSDPNAAPGSPTTKQDDSGASKGVKRSLQRVLGLGQDN</sequence>
<feature type="compositionally biased region" description="Polar residues" evidence="1">
    <location>
        <begin position="322"/>
        <end position="345"/>
    </location>
</feature>
<dbReference type="OrthoDB" id="5422958at2759"/>
<feature type="compositionally biased region" description="Low complexity" evidence="1">
    <location>
        <begin position="290"/>
        <end position="300"/>
    </location>
</feature>
<feature type="region of interest" description="Disordered" evidence="1">
    <location>
        <begin position="1"/>
        <end position="30"/>
    </location>
</feature>
<dbReference type="PANTHER" id="PTHR28065:SF1">
    <property type="entry name" value="DUF4050 DOMAIN-CONTAINING PROTEIN"/>
    <property type="match status" value="1"/>
</dbReference>
<proteinExistence type="predicted"/>
<keyword evidence="4" id="KW-1185">Reference proteome</keyword>
<comment type="caution">
    <text evidence="3">The sequence shown here is derived from an EMBL/GenBank/DDBJ whole genome shotgun (WGS) entry which is preliminary data.</text>
</comment>
<dbReference type="AlphaFoldDB" id="A0A4Z0YV33"/>
<dbReference type="Proteomes" id="UP000297716">
    <property type="component" value="Unassembled WGS sequence"/>
</dbReference>
<dbReference type="InterPro" id="IPR053274">
    <property type="entry name" value="Fluconazole_resistance"/>
</dbReference>
<protein>
    <recommendedName>
        <fullName evidence="2">Gag1-like clamp domain-containing protein</fullName>
    </recommendedName>
</protein>
<dbReference type="Pfam" id="PF13259">
    <property type="entry name" value="clamp_Gag1-like"/>
    <property type="match status" value="1"/>
</dbReference>
<feature type="region of interest" description="Disordered" evidence="1">
    <location>
        <begin position="469"/>
        <end position="510"/>
    </location>
</feature>
<evidence type="ECO:0000313" key="3">
    <source>
        <dbReference type="EMBL" id="TGJ81326.1"/>
    </source>
</evidence>
<feature type="region of interest" description="Disordered" evidence="1">
    <location>
        <begin position="281"/>
        <end position="345"/>
    </location>
</feature>
<dbReference type="STRING" id="37992.A0A4Z0YV33"/>
<name>A0A4Z0YV33_9PEZI</name>
<feature type="domain" description="Gag1-like clamp" evidence="2">
    <location>
        <begin position="230"/>
        <end position="429"/>
    </location>
</feature>
<dbReference type="InterPro" id="IPR025124">
    <property type="entry name" value="Gag1-like_clamp"/>
</dbReference>
<reference evidence="3 4" key="1">
    <citation type="submission" date="2019-03" db="EMBL/GenBank/DDBJ databases">
        <title>Draft genome sequence of Xylaria hypoxylon DSM 108379, a ubiquitous saprotrophic-parasitic fungi on hardwood.</title>
        <authorList>
            <person name="Buettner E."/>
            <person name="Leonhardt S."/>
            <person name="Gebauer A.M."/>
            <person name="Liers C."/>
            <person name="Hofrichter M."/>
            <person name="Kellner H."/>
        </authorList>
    </citation>
    <scope>NUCLEOTIDE SEQUENCE [LARGE SCALE GENOMIC DNA]</scope>
    <source>
        <strain evidence="3 4">DSM 108379</strain>
    </source>
</reference>
<gene>
    <name evidence="3" type="ORF">E0Z10_g7441</name>
</gene>
<dbReference type="EMBL" id="SKBN01000174">
    <property type="protein sequence ID" value="TGJ81326.1"/>
    <property type="molecule type" value="Genomic_DNA"/>
</dbReference>
<dbReference type="PANTHER" id="PTHR28065">
    <property type="entry name" value="FREQUENIN"/>
    <property type="match status" value="1"/>
</dbReference>